<feature type="active site" evidence="5">
    <location>
        <position position="92"/>
    </location>
</feature>
<dbReference type="EC" id="3.4.21.89" evidence="3 6"/>
<accession>A0A1G2RNY4</accession>
<reference evidence="8 9" key="1">
    <citation type="journal article" date="2016" name="Nat. Commun.">
        <title>Thousands of microbial genomes shed light on interconnected biogeochemical processes in an aquifer system.</title>
        <authorList>
            <person name="Anantharaman K."/>
            <person name="Brown C.T."/>
            <person name="Hug L.A."/>
            <person name="Sharon I."/>
            <person name="Castelle C.J."/>
            <person name="Probst A.J."/>
            <person name="Thomas B.C."/>
            <person name="Singh A."/>
            <person name="Wilkins M.J."/>
            <person name="Karaoz U."/>
            <person name="Brodie E.L."/>
            <person name="Williams K.H."/>
            <person name="Hubbard S.S."/>
            <person name="Banfield J.F."/>
        </authorList>
    </citation>
    <scope>NUCLEOTIDE SEQUENCE [LARGE SCALE GENOMIC DNA]</scope>
</reference>
<keyword evidence="6" id="KW-0812">Transmembrane</keyword>
<protein>
    <recommendedName>
        <fullName evidence="3 6">Signal peptidase I</fullName>
        <ecNumber evidence="3 6">3.4.21.89</ecNumber>
    </recommendedName>
</protein>
<comment type="subcellular location">
    <subcellularLocation>
        <location evidence="6">Membrane</location>
        <topology evidence="6">Single-pass type II membrane protein</topology>
    </subcellularLocation>
</comment>
<evidence type="ECO:0000256" key="5">
    <source>
        <dbReference type="PIRSR" id="PIRSR600223-1"/>
    </source>
</evidence>
<dbReference type="PANTHER" id="PTHR43390:SF1">
    <property type="entry name" value="CHLOROPLAST PROCESSING PEPTIDASE"/>
    <property type="match status" value="1"/>
</dbReference>
<evidence type="ECO:0000256" key="4">
    <source>
        <dbReference type="ARBA" id="ARBA00022801"/>
    </source>
</evidence>
<evidence type="ECO:0000313" key="8">
    <source>
        <dbReference type="EMBL" id="OHA73741.1"/>
    </source>
</evidence>
<proteinExistence type="inferred from homology"/>
<comment type="caution">
    <text evidence="8">The sequence shown here is derived from an EMBL/GenBank/DDBJ whole genome shotgun (WGS) entry which is preliminary data.</text>
</comment>
<feature type="active site" evidence="5">
    <location>
        <position position="48"/>
    </location>
</feature>
<evidence type="ECO:0000256" key="3">
    <source>
        <dbReference type="ARBA" id="ARBA00013208"/>
    </source>
</evidence>
<name>A0A1G2RNY4_9BACT</name>
<dbReference type="NCBIfam" id="TIGR02227">
    <property type="entry name" value="sigpep_I_bact"/>
    <property type="match status" value="1"/>
</dbReference>
<dbReference type="PROSITE" id="PS00760">
    <property type="entry name" value="SPASE_I_2"/>
    <property type="match status" value="1"/>
</dbReference>
<dbReference type="GO" id="GO:0004252">
    <property type="term" value="F:serine-type endopeptidase activity"/>
    <property type="evidence" value="ECO:0007669"/>
    <property type="project" value="InterPro"/>
</dbReference>
<dbReference type="PRINTS" id="PR00727">
    <property type="entry name" value="LEADERPTASE"/>
</dbReference>
<dbReference type="InterPro" id="IPR019758">
    <property type="entry name" value="Pept_S26A_signal_pept_1_CS"/>
</dbReference>
<evidence type="ECO:0000256" key="1">
    <source>
        <dbReference type="ARBA" id="ARBA00000677"/>
    </source>
</evidence>
<dbReference type="Gene3D" id="2.10.109.10">
    <property type="entry name" value="Umud Fragment, subunit A"/>
    <property type="match status" value="1"/>
</dbReference>
<dbReference type="PANTHER" id="PTHR43390">
    <property type="entry name" value="SIGNAL PEPTIDASE I"/>
    <property type="match status" value="1"/>
</dbReference>
<dbReference type="STRING" id="1802461.A3B24_02970"/>
<dbReference type="InterPro" id="IPR019533">
    <property type="entry name" value="Peptidase_S26"/>
</dbReference>
<feature type="transmembrane region" description="Helical" evidence="6">
    <location>
        <begin position="21"/>
        <end position="39"/>
    </location>
</feature>
<keyword evidence="6" id="KW-0472">Membrane</keyword>
<dbReference type="SUPFAM" id="SSF51306">
    <property type="entry name" value="LexA/Signal peptidase"/>
    <property type="match status" value="1"/>
</dbReference>
<evidence type="ECO:0000256" key="2">
    <source>
        <dbReference type="ARBA" id="ARBA00009370"/>
    </source>
</evidence>
<dbReference type="InterPro" id="IPR000223">
    <property type="entry name" value="Pept_S26A_signal_pept_1"/>
</dbReference>
<keyword evidence="6" id="KW-0645">Protease</keyword>
<dbReference type="AlphaFoldDB" id="A0A1G2RNY4"/>
<dbReference type="Pfam" id="PF10502">
    <property type="entry name" value="Peptidase_S26"/>
    <property type="match status" value="1"/>
</dbReference>
<dbReference type="GO" id="GO:0016020">
    <property type="term" value="C:membrane"/>
    <property type="evidence" value="ECO:0007669"/>
    <property type="project" value="UniProtKB-SubCell"/>
</dbReference>
<organism evidence="8 9">
    <name type="scientific">Candidatus Wildermuthbacteria bacterium RIFCSPLOWO2_01_FULL_48_16</name>
    <dbReference type="NCBI Taxonomy" id="1802461"/>
    <lineage>
        <taxon>Bacteria</taxon>
        <taxon>Candidatus Wildermuthiibacteriota</taxon>
    </lineage>
</organism>
<dbReference type="InterPro" id="IPR019757">
    <property type="entry name" value="Pept_S26A_signal_pept_1_Lys-AS"/>
</dbReference>
<gene>
    <name evidence="8" type="ORF">A3B24_02970</name>
</gene>
<dbReference type="InterPro" id="IPR036286">
    <property type="entry name" value="LexA/Signal_pep-like_sf"/>
</dbReference>
<dbReference type="CDD" id="cd06530">
    <property type="entry name" value="S26_SPase_I"/>
    <property type="match status" value="1"/>
</dbReference>
<comment type="similarity">
    <text evidence="2 6">Belongs to the peptidase S26 family.</text>
</comment>
<sequence length="190" mass="21609">MGKYRYTYTSMRGNGTVLQNVLFVAVALLVVVVIRTYVFQPFLVRGDSMVPSFHSGDYLIVDELSYKFLRSPVRGEVIVFKFPGDETQKYIKRVIGLPGETVEIREGKVFVSMGSEPKELEEPYLRQGTVTEGFTELTLGNDEYFVMGDNREFSSDSRRWGTLPQEEIIGRALLRVFPFQDFAAFAAPAY</sequence>
<feature type="domain" description="Peptidase S26" evidence="7">
    <location>
        <begin position="20"/>
        <end position="176"/>
    </location>
</feature>
<comment type="catalytic activity">
    <reaction evidence="1 6">
        <text>Cleavage of hydrophobic, N-terminal signal or leader sequences from secreted and periplasmic proteins.</text>
        <dbReference type="EC" id="3.4.21.89"/>
    </reaction>
</comment>
<evidence type="ECO:0000313" key="9">
    <source>
        <dbReference type="Proteomes" id="UP000176917"/>
    </source>
</evidence>
<dbReference type="EMBL" id="MHUG01000008">
    <property type="protein sequence ID" value="OHA73741.1"/>
    <property type="molecule type" value="Genomic_DNA"/>
</dbReference>
<evidence type="ECO:0000256" key="6">
    <source>
        <dbReference type="RuleBase" id="RU362042"/>
    </source>
</evidence>
<keyword evidence="4 6" id="KW-0378">Hydrolase</keyword>
<dbReference type="PROSITE" id="PS00761">
    <property type="entry name" value="SPASE_I_3"/>
    <property type="match status" value="1"/>
</dbReference>
<dbReference type="Proteomes" id="UP000176917">
    <property type="component" value="Unassembled WGS sequence"/>
</dbReference>
<keyword evidence="6" id="KW-1133">Transmembrane helix</keyword>
<dbReference type="GO" id="GO:0009003">
    <property type="term" value="F:signal peptidase activity"/>
    <property type="evidence" value="ECO:0007669"/>
    <property type="project" value="UniProtKB-EC"/>
</dbReference>
<dbReference type="GO" id="GO:0006465">
    <property type="term" value="P:signal peptide processing"/>
    <property type="evidence" value="ECO:0007669"/>
    <property type="project" value="InterPro"/>
</dbReference>
<evidence type="ECO:0000259" key="7">
    <source>
        <dbReference type="Pfam" id="PF10502"/>
    </source>
</evidence>